<proteinExistence type="predicted"/>
<keyword evidence="3" id="KW-0812">Transmembrane</keyword>
<dbReference type="Pfam" id="PF00057">
    <property type="entry name" value="Ldl_recept_a"/>
    <property type="match status" value="1"/>
</dbReference>
<keyword evidence="1 2" id="KW-1015">Disulfide bond</keyword>
<keyword evidence="3" id="KW-0472">Membrane</keyword>
<dbReference type="SMART" id="SM00192">
    <property type="entry name" value="LDLa"/>
    <property type="match status" value="1"/>
</dbReference>
<keyword evidence="3" id="KW-1133">Transmembrane helix</keyword>
<evidence type="ECO:0000256" key="3">
    <source>
        <dbReference type="SAM" id="Phobius"/>
    </source>
</evidence>
<dbReference type="SUPFAM" id="SSF57424">
    <property type="entry name" value="LDL receptor-like module"/>
    <property type="match status" value="1"/>
</dbReference>
<comment type="caution">
    <text evidence="2">Lacks conserved residue(s) required for the propagation of feature annotation.</text>
</comment>
<protein>
    <submittedName>
        <fullName evidence="4">Uncharacterized protein</fullName>
    </submittedName>
</protein>
<dbReference type="InterPro" id="IPR036055">
    <property type="entry name" value="LDL_receptor-like_sf"/>
</dbReference>
<dbReference type="InterPro" id="IPR002172">
    <property type="entry name" value="LDrepeatLR_classA_rpt"/>
</dbReference>
<name>A0AAD9NP92_RIDPI</name>
<dbReference type="Proteomes" id="UP001209878">
    <property type="component" value="Unassembled WGS sequence"/>
</dbReference>
<feature type="transmembrane region" description="Helical" evidence="3">
    <location>
        <begin position="73"/>
        <end position="98"/>
    </location>
</feature>
<dbReference type="PROSITE" id="PS50068">
    <property type="entry name" value="LDLRA_2"/>
    <property type="match status" value="1"/>
</dbReference>
<evidence type="ECO:0000313" key="5">
    <source>
        <dbReference type="Proteomes" id="UP001209878"/>
    </source>
</evidence>
<gene>
    <name evidence="4" type="ORF">NP493_807g01011</name>
</gene>
<dbReference type="AlphaFoldDB" id="A0AAD9NP92"/>
<dbReference type="Gene3D" id="4.10.400.10">
    <property type="entry name" value="Low-density Lipoprotein Receptor"/>
    <property type="match status" value="1"/>
</dbReference>
<keyword evidence="5" id="KW-1185">Reference proteome</keyword>
<sequence>MTGNRHLLSRHDTILTTTTPSPYCFYCSVHDTGPTRCLSRHYVCDGVNDCWDKSDERNCTMSPDRVHVAMNGVVLGLVVLAAIVIIGGILLAVVKALFCSNRRRTERSSLNTPTEQETPDIIRRVNPEIYRHRRTHEEEDHIPPNYSRVADTVAADIGHQTTPLVEQTVPLNPPPSYTEVCESMAWASYKNG</sequence>
<dbReference type="EMBL" id="JAODUO010000807">
    <property type="protein sequence ID" value="KAK2174369.1"/>
    <property type="molecule type" value="Genomic_DNA"/>
</dbReference>
<dbReference type="CDD" id="cd00112">
    <property type="entry name" value="LDLa"/>
    <property type="match status" value="1"/>
</dbReference>
<dbReference type="PROSITE" id="PS01209">
    <property type="entry name" value="LDLRA_1"/>
    <property type="match status" value="1"/>
</dbReference>
<accession>A0AAD9NP92</accession>
<evidence type="ECO:0000256" key="1">
    <source>
        <dbReference type="ARBA" id="ARBA00023157"/>
    </source>
</evidence>
<dbReference type="InterPro" id="IPR023415">
    <property type="entry name" value="LDLR_class-A_CS"/>
</dbReference>
<comment type="caution">
    <text evidence="4">The sequence shown here is derived from an EMBL/GenBank/DDBJ whole genome shotgun (WGS) entry which is preliminary data.</text>
</comment>
<evidence type="ECO:0000256" key="2">
    <source>
        <dbReference type="PROSITE-ProRule" id="PRU00124"/>
    </source>
</evidence>
<evidence type="ECO:0000313" key="4">
    <source>
        <dbReference type="EMBL" id="KAK2174369.1"/>
    </source>
</evidence>
<reference evidence="4" key="1">
    <citation type="journal article" date="2023" name="Mol. Biol. Evol.">
        <title>Third-Generation Sequencing Reveals the Adaptive Role of the Epigenome in Three Deep-Sea Polychaetes.</title>
        <authorList>
            <person name="Perez M."/>
            <person name="Aroh O."/>
            <person name="Sun Y."/>
            <person name="Lan Y."/>
            <person name="Juniper S.K."/>
            <person name="Young C.R."/>
            <person name="Angers B."/>
            <person name="Qian P.Y."/>
        </authorList>
    </citation>
    <scope>NUCLEOTIDE SEQUENCE</scope>
    <source>
        <strain evidence="4">R07B-5</strain>
    </source>
</reference>
<organism evidence="4 5">
    <name type="scientific">Ridgeia piscesae</name>
    <name type="common">Tubeworm</name>
    <dbReference type="NCBI Taxonomy" id="27915"/>
    <lineage>
        <taxon>Eukaryota</taxon>
        <taxon>Metazoa</taxon>
        <taxon>Spiralia</taxon>
        <taxon>Lophotrochozoa</taxon>
        <taxon>Annelida</taxon>
        <taxon>Polychaeta</taxon>
        <taxon>Sedentaria</taxon>
        <taxon>Canalipalpata</taxon>
        <taxon>Sabellida</taxon>
        <taxon>Siboglinidae</taxon>
        <taxon>Ridgeia</taxon>
    </lineage>
</organism>
<feature type="disulfide bond" evidence="2">
    <location>
        <begin position="44"/>
        <end position="59"/>
    </location>
</feature>